<dbReference type="InterPro" id="IPR000891">
    <property type="entry name" value="PYR_CT"/>
</dbReference>
<dbReference type="InterPro" id="IPR036230">
    <property type="entry name" value="LeuA_allosteric_dom_sf"/>
</dbReference>
<dbReference type="Pfam" id="PF08502">
    <property type="entry name" value="LeuA_dimer"/>
    <property type="match status" value="1"/>
</dbReference>
<dbReference type="InterPro" id="IPR002034">
    <property type="entry name" value="AIPM/Hcit_synth_CS"/>
</dbReference>
<comment type="similarity">
    <text evidence="2 9">Belongs to the alpha-IPM synthase/homocitrate synthase family.</text>
</comment>
<proteinExistence type="inferred from homology"/>
<evidence type="ECO:0000313" key="12">
    <source>
        <dbReference type="Proteomes" id="UP000176317"/>
    </source>
</evidence>
<dbReference type="EC" id="2.3.3.21" evidence="8"/>
<dbReference type="InterPro" id="IPR013785">
    <property type="entry name" value="Aldolase_TIM"/>
</dbReference>
<feature type="domain" description="Pyruvate carboxyltransferase" evidence="10">
    <location>
        <begin position="8"/>
        <end position="279"/>
    </location>
</feature>
<evidence type="ECO:0000313" key="11">
    <source>
        <dbReference type="EMBL" id="OGD86300.1"/>
    </source>
</evidence>
<dbReference type="Proteomes" id="UP000176317">
    <property type="component" value="Unassembled WGS sequence"/>
</dbReference>
<dbReference type="PROSITE" id="PS00816">
    <property type="entry name" value="AIPM_HOMOCIT_SYNTH_2"/>
    <property type="match status" value="1"/>
</dbReference>
<dbReference type="GO" id="GO:0003852">
    <property type="term" value="F:2-isopropylmalate synthase activity"/>
    <property type="evidence" value="ECO:0007669"/>
    <property type="project" value="InterPro"/>
</dbReference>
<evidence type="ECO:0000256" key="1">
    <source>
        <dbReference type="ARBA" id="ARBA00004743"/>
    </source>
</evidence>
<keyword evidence="3" id="KW-0028">Amino-acid biosynthesis</keyword>
<comment type="catalytic activity">
    <reaction evidence="7">
        <text>pyruvate + acetyl-CoA + H2O = (3R)-citramalate + CoA + H(+)</text>
        <dbReference type="Rhea" id="RHEA:19045"/>
        <dbReference type="ChEBI" id="CHEBI:15361"/>
        <dbReference type="ChEBI" id="CHEBI:15377"/>
        <dbReference type="ChEBI" id="CHEBI:15378"/>
        <dbReference type="ChEBI" id="CHEBI:30934"/>
        <dbReference type="ChEBI" id="CHEBI:57287"/>
        <dbReference type="ChEBI" id="CHEBI:57288"/>
        <dbReference type="EC" id="2.3.3.21"/>
    </reaction>
</comment>
<dbReference type="Gene3D" id="3.20.20.70">
    <property type="entry name" value="Aldolase class I"/>
    <property type="match status" value="1"/>
</dbReference>
<dbReference type="EMBL" id="MFAT01000031">
    <property type="protein sequence ID" value="OGD86300.1"/>
    <property type="molecule type" value="Genomic_DNA"/>
</dbReference>
<protein>
    <recommendedName>
        <fullName evidence="8">Citramalate synthase</fullName>
        <ecNumber evidence="8">2.3.3.21</ecNumber>
    </recommendedName>
</protein>
<keyword evidence="6" id="KW-0100">Branched-chain amino acid biosynthesis</keyword>
<dbReference type="InterPro" id="IPR054691">
    <property type="entry name" value="LeuA/HCS_post-cat"/>
</dbReference>
<dbReference type="SUPFAM" id="SSF110921">
    <property type="entry name" value="2-isopropylmalate synthase LeuA, allosteric (dimerisation) domain"/>
    <property type="match status" value="1"/>
</dbReference>
<dbReference type="PANTHER" id="PTHR43538">
    <property type="entry name" value="ALPHA-IPM SYNTHASE/HOMOCITRATE SYNTHASE"/>
    <property type="match status" value="1"/>
</dbReference>
<name>A0A1F5G356_9BACT</name>
<dbReference type="PROSITE" id="PS00815">
    <property type="entry name" value="AIPM_HOMOCIT_SYNTH_1"/>
    <property type="match status" value="1"/>
</dbReference>
<dbReference type="GO" id="GO:0009098">
    <property type="term" value="P:L-leucine biosynthetic process"/>
    <property type="evidence" value="ECO:0007669"/>
    <property type="project" value="InterPro"/>
</dbReference>
<evidence type="ECO:0000256" key="4">
    <source>
        <dbReference type="ARBA" id="ARBA00022624"/>
    </source>
</evidence>
<dbReference type="AlphaFoldDB" id="A0A1F5G356"/>
<evidence type="ECO:0000256" key="3">
    <source>
        <dbReference type="ARBA" id="ARBA00022605"/>
    </source>
</evidence>
<keyword evidence="5 9" id="KW-0808">Transferase</keyword>
<gene>
    <name evidence="11" type="ORF">A2164_03300</name>
</gene>
<evidence type="ECO:0000256" key="9">
    <source>
        <dbReference type="RuleBase" id="RU003523"/>
    </source>
</evidence>
<dbReference type="GO" id="GO:0009097">
    <property type="term" value="P:isoleucine biosynthetic process"/>
    <property type="evidence" value="ECO:0007669"/>
    <property type="project" value="UniProtKB-UniRule"/>
</dbReference>
<evidence type="ECO:0000256" key="8">
    <source>
        <dbReference type="NCBIfam" id="TIGR00977"/>
    </source>
</evidence>
<dbReference type="SUPFAM" id="SSF51569">
    <property type="entry name" value="Aldolase"/>
    <property type="match status" value="1"/>
</dbReference>
<sequence>MSQERLTIVPYETTLRDGNQSVGVDFSTQSKLEIAKKLDKFGFTFIEGGFPQANPTDTEFFTEIKNVDLKNAKIVVFGATARVDMAVENDPLIDALLKAETEFVTIFGKSWTRHVEEALQTTLKRNLRTIYDSVSFLKSNGRRVIYDAEHFYDGFKADWQYALDTLMAARDGGAEVIVLCDTNGGCLPKFVYQATQEAAHFLGAGQLMGIHTHNDSGLALANTLEAIGAISDTQRSRKPIHVQGAFNRMGERAGNVNLAEFLPVALFKLGWDIGFEDLQGIRNLAEFIGIYGGHKVAGNDPFVGEVVFRHKGGVHISGSQKIKDAYLHIDPKLVGNSTDYEHSDQGGRANILAMAKKHGFELEKDDLRLADLAQEMKKLKIFGDAQEFLFLYRHLKKEKELPFEVDNKMTNVLVPRFGDPKAQVAVRVNGQVFIKEATGVGPFHAFDLALRKAVGLKYPQVLQVKLKEYAVDSVFGSSDTAAQVDVKITFQTDGKVWSSRVRSSNEEIANQNALIDGFLYQLAR</sequence>
<accession>A0A1F5G356</accession>
<dbReference type="Pfam" id="PF00682">
    <property type="entry name" value="HMGL-like"/>
    <property type="match status" value="1"/>
</dbReference>
<dbReference type="PROSITE" id="PS50991">
    <property type="entry name" value="PYR_CT"/>
    <property type="match status" value="1"/>
</dbReference>
<dbReference type="Gene3D" id="3.30.160.270">
    <property type="match status" value="1"/>
</dbReference>
<evidence type="ECO:0000256" key="6">
    <source>
        <dbReference type="ARBA" id="ARBA00023304"/>
    </source>
</evidence>
<dbReference type="GO" id="GO:0043714">
    <property type="term" value="F:(R)-citramalate synthase activity"/>
    <property type="evidence" value="ECO:0007669"/>
    <property type="project" value="UniProtKB-UniRule"/>
</dbReference>
<comment type="caution">
    <text evidence="11">The sequence shown here is derived from an EMBL/GenBank/DDBJ whole genome shotgun (WGS) entry which is preliminary data.</text>
</comment>
<comment type="pathway">
    <text evidence="1">Amino-acid biosynthesis; L-isoleucine biosynthesis; 2-oxobutanoate from pyruvate: step 1/3.</text>
</comment>
<evidence type="ECO:0000259" key="10">
    <source>
        <dbReference type="PROSITE" id="PS50991"/>
    </source>
</evidence>
<dbReference type="Gene3D" id="1.10.238.260">
    <property type="match status" value="1"/>
</dbReference>
<keyword evidence="4" id="KW-0412">Isoleucine biosynthesis</keyword>
<dbReference type="PANTHER" id="PTHR43538:SF1">
    <property type="entry name" value="(R)-CITRAMALATE SYNTHASE"/>
    <property type="match status" value="1"/>
</dbReference>
<evidence type="ECO:0000256" key="5">
    <source>
        <dbReference type="ARBA" id="ARBA00022679"/>
    </source>
</evidence>
<dbReference type="Pfam" id="PF22617">
    <property type="entry name" value="HCS_D2"/>
    <property type="match status" value="1"/>
</dbReference>
<dbReference type="UniPathway" id="UPA00047">
    <property type="reaction ID" value="UER00066"/>
</dbReference>
<dbReference type="InterPro" id="IPR005675">
    <property type="entry name" value="Citramal_synthase"/>
</dbReference>
<evidence type="ECO:0000256" key="7">
    <source>
        <dbReference type="ARBA" id="ARBA00048263"/>
    </source>
</evidence>
<reference evidence="11 12" key="1">
    <citation type="journal article" date="2016" name="Nat. Commun.">
        <title>Thousands of microbial genomes shed light on interconnected biogeochemical processes in an aquifer system.</title>
        <authorList>
            <person name="Anantharaman K."/>
            <person name="Brown C.T."/>
            <person name="Hug L.A."/>
            <person name="Sharon I."/>
            <person name="Castelle C.J."/>
            <person name="Probst A.J."/>
            <person name="Thomas B.C."/>
            <person name="Singh A."/>
            <person name="Wilkins M.J."/>
            <person name="Karaoz U."/>
            <person name="Brodie E.L."/>
            <person name="Williams K.H."/>
            <person name="Hubbard S.S."/>
            <person name="Banfield J.F."/>
        </authorList>
    </citation>
    <scope>NUCLEOTIDE SEQUENCE [LARGE SCALE GENOMIC DNA]</scope>
</reference>
<evidence type="ECO:0000256" key="2">
    <source>
        <dbReference type="ARBA" id="ARBA00006154"/>
    </source>
</evidence>
<organism evidence="11 12">
    <name type="scientific">Candidatus Curtissbacteria bacterium RBG_13_35_7</name>
    <dbReference type="NCBI Taxonomy" id="1797705"/>
    <lineage>
        <taxon>Bacteria</taxon>
        <taxon>Candidatus Curtissiibacteriota</taxon>
    </lineage>
</organism>
<dbReference type="NCBIfam" id="TIGR00977">
    <property type="entry name" value="citramal_synth"/>
    <property type="match status" value="1"/>
</dbReference>
<dbReference type="InterPro" id="IPR013709">
    <property type="entry name" value="2-isopropylmalate_synth_dimer"/>
</dbReference>
<dbReference type="SMART" id="SM00917">
    <property type="entry name" value="LeuA_dimer"/>
    <property type="match status" value="1"/>
</dbReference>